<dbReference type="RefSeq" id="WP_067615865.1">
    <property type="nucleotide sequence ID" value="NZ_MAGO01000001.1"/>
</dbReference>
<name>A0A1B9F8U2_9BACT</name>
<comment type="similarity">
    <text evidence="1">Belongs to the HypE family.</text>
</comment>
<dbReference type="InterPro" id="IPR011854">
    <property type="entry name" value="HypE"/>
</dbReference>
<dbReference type="Pfam" id="PF02769">
    <property type="entry name" value="AIRS_C"/>
    <property type="match status" value="1"/>
</dbReference>
<dbReference type="PANTHER" id="PTHR30303:SF0">
    <property type="entry name" value="CARBAMOYL DEHYDRATASE HYPE"/>
    <property type="match status" value="1"/>
</dbReference>
<gene>
    <name evidence="4" type="ORF">DBT_0143</name>
</gene>
<dbReference type="Proteomes" id="UP000093080">
    <property type="component" value="Unassembled WGS sequence"/>
</dbReference>
<dbReference type="AlphaFoldDB" id="A0A1B9F8U2"/>
<dbReference type="InterPro" id="IPR010918">
    <property type="entry name" value="PurM-like_C_dom"/>
</dbReference>
<dbReference type="PIRSF" id="PIRSF005644">
    <property type="entry name" value="Hdrgns_mtr_HypE"/>
    <property type="match status" value="1"/>
</dbReference>
<reference evidence="4 5" key="1">
    <citation type="submission" date="2016-06" db="EMBL/GenBank/DDBJ databases">
        <title>Respiratory ammonification of nitrate coupled to the oxidation of elemental sulfur in deep-sea autotrophic thermophilic bacteria.</title>
        <authorList>
            <person name="Slobodkina G.B."/>
            <person name="Mardanov A.V."/>
            <person name="Ravin N.V."/>
            <person name="Frolova A.A."/>
            <person name="Viryasiv M.B."/>
            <person name="Chernyh N.A."/>
            <person name="Bonch-Osmolovskaya E.A."/>
            <person name="Slobodkin A.I."/>
        </authorList>
    </citation>
    <scope>NUCLEOTIDE SEQUENCE [LARGE SCALE GENOMIC DNA]</scope>
    <source>
        <strain evidence="4 5">S69</strain>
    </source>
</reference>
<dbReference type="GO" id="GO:0051604">
    <property type="term" value="P:protein maturation"/>
    <property type="evidence" value="ECO:0007669"/>
    <property type="project" value="TreeGrafter"/>
</dbReference>
<sequence length="340" mass="36361">MGGEIKRQITLDHGSGGLKTRELIEGLFLKRLNNPFLSNLEDSATLELNQGRIAFTTDSYVVDPISFPGGDIGSLSVHGTINDLAMKGAWPVALSLSFVLEEGFFFDELDQILASIELASKKAGVPIVTGDTKVVPRGKGDKIFINTSGIGIIPDGVDVGYHRIQSGDVIIVSGSVGDHGVTILTRREGLGFSGDLKSDTMALHGLVKTLIEELGPDLHCLRDPTRGGVATVLVELAERTGLSMEVDEESIPIRDEVKGATEILGLDPLYIANEGKLIAWVSEGSAKRAVEIMRQRIEGKEANIIGRVLDGKDARVTLNTIVGGKRAIYALTGNPLPRIC</sequence>
<dbReference type="InterPro" id="IPR016188">
    <property type="entry name" value="PurM-like_N"/>
</dbReference>
<dbReference type="InterPro" id="IPR036676">
    <property type="entry name" value="PurM-like_C_sf"/>
</dbReference>
<dbReference type="EMBL" id="MAGO01000001">
    <property type="protein sequence ID" value="OCC16326.1"/>
    <property type="molecule type" value="Genomic_DNA"/>
</dbReference>
<dbReference type="InterPro" id="IPR036921">
    <property type="entry name" value="PurM-like_N_sf"/>
</dbReference>
<evidence type="ECO:0000259" key="3">
    <source>
        <dbReference type="Pfam" id="PF02769"/>
    </source>
</evidence>
<evidence type="ECO:0000259" key="2">
    <source>
        <dbReference type="Pfam" id="PF00586"/>
    </source>
</evidence>
<protein>
    <submittedName>
        <fullName evidence="4">[NiFe] hydrogenase metallocenter assembly protein HypE</fullName>
    </submittedName>
</protein>
<feature type="domain" description="PurM-like N-terminal" evidence="2">
    <location>
        <begin position="41"/>
        <end position="153"/>
    </location>
</feature>
<evidence type="ECO:0000313" key="5">
    <source>
        <dbReference type="Proteomes" id="UP000093080"/>
    </source>
</evidence>
<dbReference type="NCBIfam" id="TIGR02124">
    <property type="entry name" value="hypE"/>
    <property type="match status" value="1"/>
</dbReference>
<dbReference type="PATRIC" id="fig|1156395.6.peg.140"/>
<organism evidence="4 5">
    <name type="scientific">Dissulfuribacter thermophilus</name>
    <dbReference type="NCBI Taxonomy" id="1156395"/>
    <lineage>
        <taxon>Bacteria</taxon>
        <taxon>Pseudomonadati</taxon>
        <taxon>Thermodesulfobacteriota</taxon>
        <taxon>Dissulfuribacteria</taxon>
        <taxon>Dissulfuribacterales</taxon>
        <taxon>Dissulfuribacteraceae</taxon>
        <taxon>Dissulfuribacter</taxon>
    </lineage>
</organism>
<dbReference type="Gene3D" id="3.30.1330.10">
    <property type="entry name" value="PurM-like, N-terminal domain"/>
    <property type="match status" value="1"/>
</dbReference>
<feature type="domain" description="PurM-like C-terminal" evidence="3">
    <location>
        <begin position="165"/>
        <end position="318"/>
    </location>
</feature>
<proteinExistence type="inferred from homology"/>
<keyword evidence="5" id="KW-1185">Reference proteome</keyword>
<comment type="caution">
    <text evidence="4">The sequence shown here is derived from an EMBL/GenBank/DDBJ whole genome shotgun (WGS) entry which is preliminary data.</text>
</comment>
<accession>A0A1B9F8U2</accession>
<dbReference type="SUPFAM" id="SSF55326">
    <property type="entry name" value="PurM N-terminal domain-like"/>
    <property type="match status" value="1"/>
</dbReference>
<evidence type="ECO:0000313" key="4">
    <source>
        <dbReference type="EMBL" id="OCC16326.1"/>
    </source>
</evidence>
<dbReference type="Gene3D" id="3.90.650.10">
    <property type="entry name" value="PurM-like C-terminal domain"/>
    <property type="match status" value="1"/>
</dbReference>
<dbReference type="CDD" id="cd02197">
    <property type="entry name" value="HypE"/>
    <property type="match status" value="1"/>
</dbReference>
<dbReference type="Pfam" id="PF00586">
    <property type="entry name" value="AIRS"/>
    <property type="match status" value="1"/>
</dbReference>
<dbReference type="STRING" id="1156395.DBT_0143"/>
<evidence type="ECO:0000256" key="1">
    <source>
        <dbReference type="ARBA" id="ARBA00006243"/>
    </source>
</evidence>
<dbReference type="SUPFAM" id="SSF56042">
    <property type="entry name" value="PurM C-terminal domain-like"/>
    <property type="match status" value="1"/>
</dbReference>
<dbReference type="PANTHER" id="PTHR30303">
    <property type="entry name" value="HYDROGENASE ISOENZYMES FORMATION PROTEIN HYPE"/>
    <property type="match status" value="1"/>
</dbReference>
<dbReference type="OrthoDB" id="9801934at2"/>